<dbReference type="PROSITE" id="PS51462">
    <property type="entry name" value="NUDIX"/>
    <property type="match status" value="2"/>
</dbReference>
<dbReference type="PANTHER" id="PTHR43046">
    <property type="entry name" value="GDP-MANNOSE MANNOSYL HYDROLASE"/>
    <property type="match status" value="1"/>
</dbReference>
<dbReference type="SUPFAM" id="SSF55811">
    <property type="entry name" value="Nudix"/>
    <property type="match status" value="2"/>
</dbReference>
<evidence type="ECO:0000256" key="1">
    <source>
        <dbReference type="ARBA" id="ARBA00001946"/>
    </source>
</evidence>
<dbReference type="InterPro" id="IPR000086">
    <property type="entry name" value="NUDIX_hydrolase_dom"/>
</dbReference>
<evidence type="ECO:0000256" key="3">
    <source>
        <dbReference type="SAM" id="MobiDB-lite"/>
    </source>
</evidence>
<dbReference type="GO" id="GO:0016787">
    <property type="term" value="F:hydrolase activity"/>
    <property type="evidence" value="ECO:0007669"/>
    <property type="project" value="UniProtKB-KW"/>
</dbReference>
<keyword evidence="2" id="KW-0378">Hydrolase</keyword>
<evidence type="ECO:0000259" key="4">
    <source>
        <dbReference type="PROSITE" id="PS51462"/>
    </source>
</evidence>
<feature type="domain" description="Nudix hydrolase" evidence="4">
    <location>
        <begin position="23"/>
        <end position="156"/>
    </location>
</feature>
<dbReference type="CDD" id="cd04683">
    <property type="entry name" value="NUDIX_Hydrolase"/>
    <property type="match status" value="1"/>
</dbReference>
<evidence type="ECO:0000313" key="6">
    <source>
        <dbReference type="Proteomes" id="UP000509345"/>
    </source>
</evidence>
<dbReference type="PANTHER" id="PTHR43046:SF2">
    <property type="entry name" value="8-OXO-DGTP DIPHOSPHATASE-RELATED"/>
    <property type="match status" value="1"/>
</dbReference>
<dbReference type="Gene3D" id="3.90.79.10">
    <property type="entry name" value="Nucleoside Triphosphate Pyrophosphohydrolase"/>
    <property type="match status" value="2"/>
</dbReference>
<feature type="domain" description="Nudix hydrolase" evidence="4">
    <location>
        <begin position="184"/>
        <end position="316"/>
    </location>
</feature>
<dbReference type="Pfam" id="PF00293">
    <property type="entry name" value="NUDIX"/>
    <property type="match status" value="2"/>
</dbReference>
<evidence type="ECO:0000313" key="5">
    <source>
        <dbReference type="EMBL" id="QKW46717.1"/>
    </source>
</evidence>
<evidence type="ECO:0000256" key="2">
    <source>
        <dbReference type="ARBA" id="ARBA00022801"/>
    </source>
</evidence>
<dbReference type="Proteomes" id="UP000509345">
    <property type="component" value="Chromosome"/>
</dbReference>
<dbReference type="AlphaFoldDB" id="A0A7H8MX06"/>
<proteinExistence type="predicted"/>
<dbReference type="GeneID" id="87635817"/>
<organism evidence="5 6">
    <name type="scientific">Streptomyces microflavus</name>
    <name type="common">Streptomyces lipmanii</name>
    <dbReference type="NCBI Taxonomy" id="1919"/>
    <lineage>
        <taxon>Bacteria</taxon>
        <taxon>Bacillati</taxon>
        <taxon>Actinomycetota</taxon>
        <taxon>Actinomycetes</taxon>
        <taxon>Kitasatosporales</taxon>
        <taxon>Streptomycetaceae</taxon>
        <taxon>Streptomyces</taxon>
    </lineage>
</organism>
<dbReference type="RefSeq" id="WP_176145053.1">
    <property type="nucleotide sequence ID" value="NZ_CP054926.1"/>
</dbReference>
<dbReference type="EMBL" id="CP054926">
    <property type="protein sequence ID" value="QKW46717.1"/>
    <property type="molecule type" value="Genomic_DNA"/>
</dbReference>
<gene>
    <name evidence="5" type="ORF">HUT09_31550</name>
</gene>
<name>A0A7H8MX06_STRMI</name>
<feature type="region of interest" description="Disordered" evidence="3">
    <location>
        <begin position="1"/>
        <end position="27"/>
    </location>
</feature>
<reference evidence="5 6" key="1">
    <citation type="submission" date="2020-06" db="EMBL/GenBank/DDBJ databases">
        <title>Genome mining for natural products.</title>
        <authorList>
            <person name="Zhang B."/>
            <person name="Shi J."/>
            <person name="Ge H."/>
        </authorList>
    </citation>
    <scope>NUCLEOTIDE SEQUENCE [LARGE SCALE GENOMIC DNA]</scope>
    <source>
        <strain evidence="5 6">NA06532</strain>
    </source>
</reference>
<dbReference type="InterPro" id="IPR015797">
    <property type="entry name" value="NUDIX_hydrolase-like_dom_sf"/>
</dbReference>
<sequence>MTEQPPRTTGAPSRTPVHDSPAPEPTNASALIRNNAGQYLMHLRDHLPGLIWEPGAWSLLGGGREPQDRSLEETVRRELREEAGLDLPELEPHAVENATGMDGTTVPVAVHVGRWNGDPAELTLTEGVMLHWFAPEDLPRLRMSRSTLDLVLRHAAEAEPPPPPPPPATATATAARAAHGTTVPHIIGVHLYLEDADGRVLLGLRHPESAYAGGVHHFLAGHCERESAVACLVREAAEEAGLVIDPADVEFAHAVHLTDTPQAQPRLQLVFRARHWRGTPEVLEPDRCVSWDWWHPDDLPEPIVPYARAAIGSIRAGVPYSELGWE</sequence>
<accession>A0A7H8MX06</accession>
<feature type="compositionally biased region" description="Polar residues" evidence="3">
    <location>
        <begin position="1"/>
        <end position="12"/>
    </location>
</feature>
<comment type="cofactor">
    <cofactor evidence="1">
        <name>Mg(2+)</name>
        <dbReference type="ChEBI" id="CHEBI:18420"/>
    </cofactor>
</comment>
<protein>
    <submittedName>
        <fullName evidence="5">NUDIX domain-containing protein</fullName>
    </submittedName>
</protein>